<reference evidence="1 2" key="1">
    <citation type="submission" date="2020-08" db="EMBL/GenBank/DDBJ databases">
        <title>Genomic Encyclopedia of Type Strains, Phase IV (KMG-V): Genome sequencing to study the core and pangenomes of soil and plant-associated prokaryotes.</title>
        <authorList>
            <person name="Whitman W."/>
        </authorList>
    </citation>
    <scope>NUCLEOTIDE SEQUENCE [LARGE SCALE GENOMIC DNA]</scope>
    <source>
        <strain evidence="1 2">X5P2</strain>
    </source>
</reference>
<dbReference type="AlphaFoldDB" id="A0A9X0QI85"/>
<proteinExistence type="predicted"/>
<dbReference type="EMBL" id="JACHEB010000012">
    <property type="protein sequence ID" value="MBB5330851.1"/>
    <property type="molecule type" value="Genomic_DNA"/>
</dbReference>
<evidence type="ECO:0000313" key="2">
    <source>
        <dbReference type="Proteomes" id="UP000535182"/>
    </source>
</evidence>
<dbReference type="Proteomes" id="UP000535182">
    <property type="component" value="Unassembled WGS sequence"/>
</dbReference>
<keyword evidence="2" id="KW-1185">Reference proteome</keyword>
<organism evidence="1 2">
    <name type="scientific">Tunturiibacter gelidiferens</name>
    <dbReference type="NCBI Taxonomy" id="3069689"/>
    <lineage>
        <taxon>Bacteria</taxon>
        <taxon>Pseudomonadati</taxon>
        <taxon>Acidobacteriota</taxon>
        <taxon>Terriglobia</taxon>
        <taxon>Terriglobales</taxon>
        <taxon>Acidobacteriaceae</taxon>
        <taxon>Tunturiibacter</taxon>
    </lineage>
</organism>
<comment type="caution">
    <text evidence="1">The sequence shown here is derived from an EMBL/GenBank/DDBJ whole genome shotgun (WGS) entry which is preliminary data.</text>
</comment>
<name>A0A9X0QI85_9BACT</name>
<evidence type="ECO:0000313" key="1">
    <source>
        <dbReference type="EMBL" id="MBB5330851.1"/>
    </source>
</evidence>
<accession>A0A9X0QI85</accession>
<gene>
    <name evidence="1" type="ORF">HDF14_004488</name>
</gene>
<protein>
    <submittedName>
        <fullName evidence="1">Uncharacterized protein</fullName>
    </submittedName>
</protein>
<sequence length="90" mass="10137">MRRLPVRELAQQSGRAEFAERLDMALHGLCQPLTVLQCRLAMGELIGEPDAMLEAIREALKECVRLNQTVGTMRTMLQQVNADTKDERIG</sequence>